<dbReference type="PANTHER" id="PTHR24348:SF68">
    <property type="entry name" value="SERINE_THREONINE-PROTEIN KINASE ATG1C"/>
    <property type="match status" value="1"/>
</dbReference>
<keyword evidence="2 3" id="KW-0067">ATP-binding</keyword>
<dbReference type="InterPro" id="IPR000253">
    <property type="entry name" value="FHA_dom"/>
</dbReference>
<dbReference type="RefSeq" id="XP_025417920.1">
    <property type="nucleotide sequence ID" value="XM_025562135.1"/>
</dbReference>
<dbReference type="InterPro" id="IPR008271">
    <property type="entry name" value="Ser/Thr_kinase_AS"/>
</dbReference>
<dbReference type="PROSITE" id="PS00107">
    <property type="entry name" value="PROTEIN_KINASE_ATP"/>
    <property type="match status" value="1"/>
</dbReference>
<dbReference type="InterPro" id="IPR008984">
    <property type="entry name" value="SMAD_FHA_dom_sf"/>
</dbReference>
<dbReference type="InterPro" id="IPR045269">
    <property type="entry name" value="Atg1-like"/>
</dbReference>
<evidence type="ECO:0000256" key="4">
    <source>
        <dbReference type="RuleBase" id="RU000304"/>
    </source>
</evidence>
<dbReference type="OrthoDB" id="40902at2759"/>
<dbReference type="PANTHER" id="PTHR24348">
    <property type="entry name" value="SERINE/THREONINE-PROTEIN KINASE UNC-51-RELATED"/>
    <property type="match status" value="1"/>
</dbReference>
<dbReference type="AlphaFoldDB" id="A0A2S2QV50"/>
<keyword evidence="4" id="KW-0723">Serine/threonine-protein kinase</keyword>
<dbReference type="InterPro" id="IPR000719">
    <property type="entry name" value="Prot_kinase_dom"/>
</dbReference>
<dbReference type="InterPro" id="IPR011009">
    <property type="entry name" value="Kinase-like_dom_sf"/>
</dbReference>
<accession>A0A2S2QV50</accession>
<evidence type="ECO:0000313" key="11">
    <source>
        <dbReference type="RefSeq" id="XP_025417921.1"/>
    </source>
</evidence>
<gene>
    <name evidence="7" type="primary">CHEK2</name>
    <name evidence="9 10 11" type="synonym">LOC112688777</name>
    <name evidence="7" type="ORF">g.15578</name>
</gene>
<dbReference type="PROSITE" id="PS50006">
    <property type="entry name" value="FHA_DOMAIN"/>
    <property type="match status" value="1"/>
</dbReference>
<evidence type="ECO:0000313" key="9">
    <source>
        <dbReference type="RefSeq" id="XP_025417919.1"/>
    </source>
</evidence>
<dbReference type="Pfam" id="PF00069">
    <property type="entry name" value="Pkinase"/>
    <property type="match status" value="1"/>
</dbReference>
<dbReference type="SMART" id="SM00240">
    <property type="entry name" value="FHA"/>
    <property type="match status" value="1"/>
</dbReference>
<evidence type="ECO:0000256" key="2">
    <source>
        <dbReference type="ARBA" id="ARBA00022840"/>
    </source>
</evidence>
<dbReference type="InterPro" id="IPR017441">
    <property type="entry name" value="Protein_kinase_ATP_BS"/>
</dbReference>
<dbReference type="Gene3D" id="1.10.510.10">
    <property type="entry name" value="Transferase(Phosphotransferase) domain 1"/>
    <property type="match status" value="1"/>
</dbReference>
<evidence type="ECO:0000259" key="6">
    <source>
        <dbReference type="PROSITE" id="PS50011"/>
    </source>
</evidence>
<comment type="similarity">
    <text evidence="4">Belongs to the protein kinase superfamily.</text>
</comment>
<organism evidence="7">
    <name type="scientific">Sipha flava</name>
    <name type="common">yellow sugarcane aphid</name>
    <dbReference type="NCBI Taxonomy" id="143950"/>
    <lineage>
        <taxon>Eukaryota</taxon>
        <taxon>Metazoa</taxon>
        <taxon>Ecdysozoa</taxon>
        <taxon>Arthropoda</taxon>
        <taxon>Hexapoda</taxon>
        <taxon>Insecta</taxon>
        <taxon>Pterygota</taxon>
        <taxon>Neoptera</taxon>
        <taxon>Paraneoptera</taxon>
        <taxon>Hemiptera</taxon>
        <taxon>Sternorrhyncha</taxon>
        <taxon>Aphidomorpha</taxon>
        <taxon>Aphidoidea</taxon>
        <taxon>Aphididae</taxon>
        <taxon>Sipha</taxon>
    </lineage>
</organism>
<dbReference type="GO" id="GO:0005737">
    <property type="term" value="C:cytoplasm"/>
    <property type="evidence" value="ECO:0007669"/>
    <property type="project" value="TreeGrafter"/>
</dbReference>
<dbReference type="PROSITE" id="PS00108">
    <property type="entry name" value="PROTEIN_KINASE_ST"/>
    <property type="match status" value="1"/>
</dbReference>
<evidence type="ECO:0000256" key="1">
    <source>
        <dbReference type="ARBA" id="ARBA00022741"/>
    </source>
</evidence>
<reference evidence="9 10" key="2">
    <citation type="submission" date="2025-04" db="UniProtKB">
        <authorList>
            <consortium name="RefSeq"/>
        </authorList>
    </citation>
    <scope>IDENTIFICATION</scope>
    <source>
        <tissue evidence="9 10">Whole body</tissue>
    </source>
</reference>
<proteinExistence type="inferred from homology"/>
<evidence type="ECO:0000259" key="5">
    <source>
        <dbReference type="PROSITE" id="PS50006"/>
    </source>
</evidence>
<keyword evidence="8" id="KW-1185">Reference proteome</keyword>
<dbReference type="Pfam" id="PF00498">
    <property type="entry name" value="FHA"/>
    <property type="match status" value="1"/>
</dbReference>
<dbReference type="GO" id="GO:0005524">
    <property type="term" value="F:ATP binding"/>
    <property type="evidence" value="ECO:0007669"/>
    <property type="project" value="UniProtKB-UniRule"/>
</dbReference>
<dbReference type="PROSITE" id="PS50011">
    <property type="entry name" value="PROTEIN_KINASE_DOM"/>
    <property type="match status" value="1"/>
</dbReference>
<sequence length="469" mass="53728">MGDLDVLTPLINSQDPLYSQDQITITENPTAWGRLYPENEFLKIEDLMKDSYKAGRQTNDIDFQFTKQCFSLKVMNHISKIHFVITREMIGTLGYVVFITDTSSNGTFLNGEKIGKDCRWILSNNDKIAVVSKTNNVYTFTDKQTDNSNFPQKVKEQFAVYGILGSGTFGEVRLAFEKKSLKCFALKKVKKESCIVLREPTILSSLSHPNIVNMEHFIDTINFIYIGLEYIPGGTLKQLLNINHLKEFEAKVILYQVARAVQYLHNRSIAHRDLKPGNILLSKQSPYCQVKLADFGLSKKITDNTHLKTFCGSLAYLAPEVFTKKQLSKQFTYSSGNYTRKVDSWSFGVILYECLTGSKPFDGDHIEEKVYKGTYNPFKLIISNASNCAQDIIKQLLKVDYSMRFDFDRILKHIWFDKDVLMKQKVNDLIAEFSHILKSNEIPNYNKENVNKKLRICPCFSPMSDSDQA</sequence>
<evidence type="ECO:0000313" key="8">
    <source>
        <dbReference type="Proteomes" id="UP000694846"/>
    </source>
</evidence>
<evidence type="ECO:0000256" key="3">
    <source>
        <dbReference type="PROSITE-ProRule" id="PRU10141"/>
    </source>
</evidence>
<dbReference type="SUPFAM" id="SSF49879">
    <property type="entry name" value="SMAD/FHA domain"/>
    <property type="match status" value="1"/>
</dbReference>
<dbReference type="EMBL" id="GGMS01012391">
    <property type="protein sequence ID" value="MBY81594.1"/>
    <property type="molecule type" value="Transcribed_RNA"/>
</dbReference>
<dbReference type="GO" id="GO:0004674">
    <property type="term" value="F:protein serine/threonine kinase activity"/>
    <property type="evidence" value="ECO:0007669"/>
    <property type="project" value="UniProtKB-KW"/>
</dbReference>
<dbReference type="FunFam" id="1.10.510.10:FF:000571">
    <property type="entry name" value="Maternal embryonic leucine zipper kinase"/>
    <property type="match status" value="1"/>
</dbReference>
<feature type="domain" description="Protein kinase" evidence="6">
    <location>
        <begin position="158"/>
        <end position="416"/>
    </location>
</feature>
<dbReference type="GO" id="GO:0006914">
    <property type="term" value="P:autophagy"/>
    <property type="evidence" value="ECO:0007669"/>
    <property type="project" value="UniProtKB-ARBA"/>
</dbReference>
<keyword evidence="7" id="KW-0808">Transferase</keyword>
<feature type="domain" description="FHA" evidence="5">
    <location>
        <begin position="52"/>
        <end position="114"/>
    </location>
</feature>
<dbReference type="RefSeq" id="XP_025417919.1">
    <property type="nucleotide sequence ID" value="XM_025562134.1"/>
</dbReference>
<dbReference type="SUPFAM" id="SSF56112">
    <property type="entry name" value="Protein kinase-like (PK-like)"/>
    <property type="match status" value="1"/>
</dbReference>
<dbReference type="Gene3D" id="2.60.200.20">
    <property type="match status" value="1"/>
</dbReference>
<keyword evidence="1 3" id="KW-0547">Nucleotide-binding</keyword>
<name>A0A2S2QV50_9HEMI</name>
<dbReference type="SMART" id="SM00220">
    <property type="entry name" value="S_TKc"/>
    <property type="match status" value="1"/>
</dbReference>
<keyword evidence="7" id="KW-0418">Kinase</keyword>
<feature type="binding site" evidence="3">
    <location>
        <position position="187"/>
    </location>
    <ligand>
        <name>ATP</name>
        <dbReference type="ChEBI" id="CHEBI:30616"/>
    </ligand>
</feature>
<dbReference type="RefSeq" id="XP_025417921.1">
    <property type="nucleotide sequence ID" value="XM_025562136.1"/>
</dbReference>
<evidence type="ECO:0000313" key="7">
    <source>
        <dbReference type="EMBL" id="MBY81594.1"/>
    </source>
</evidence>
<dbReference type="Proteomes" id="UP000694846">
    <property type="component" value="Unplaced"/>
</dbReference>
<protein>
    <submittedName>
        <fullName evidence="7 9 10">Serine/threonine-protein kinase Chk2</fullName>
    </submittedName>
</protein>
<dbReference type="GO" id="GO:0010506">
    <property type="term" value="P:regulation of autophagy"/>
    <property type="evidence" value="ECO:0007669"/>
    <property type="project" value="InterPro"/>
</dbReference>
<evidence type="ECO:0000313" key="10">
    <source>
        <dbReference type="RefSeq" id="XP_025417920.1"/>
    </source>
</evidence>
<reference evidence="7" key="1">
    <citation type="submission" date="2018-04" db="EMBL/GenBank/DDBJ databases">
        <title>Transcriptome assembly of Sipha flava.</title>
        <authorList>
            <person name="Scully E.D."/>
            <person name="Geib S.M."/>
            <person name="Palmer N.A."/>
            <person name="Koch K."/>
            <person name="Bradshaw J."/>
            <person name="Heng-Moss T."/>
            <person name="Sarath G."/>
        </authorList>
    </citation>
    <scope>NUCLEOTIDE SEQUENCE</scope>
</reference>